<keyword evidence="1" id="KW-0472">Membrane</keyword>
<sequence>MPQLSPISWTSVFSFFFMLIVNMSVINWWSYFSYYCVNSIPMNNDIVRRRRLFFWGLGSVLLKY</sequence>
<name>A0A1L1WJ73_SINWO</name>
<dbReference type="EMBL" id="KM434235">
    <property type="protein sequence ID" value="AIW52244.1"/>
    <property type="molecule type" value="Genomic_DNA"/>
</dbReference>
<evidence type="ECO:0000313" key="2">
    <source>
        <dbReference type="EMBL" id="AIW52244.1"/>
    </source>
</evidence>
<keyword evidence="1" id="KW-0812">Transmembrane</keyword>
<organism evidence="2">
    <name type="scientific">Sinanodonta woodiana</name>
    <name type="common">Chinese pond mussel</name>
    <name type="synonym">Anodonta woodiana</name>
    <dbReference type="NCBI Taxonomy" id="1069815"/>
    <lineage>
        <taxon>Eukaryota</taxon>
        <taxon>Metazoa</taxon>
        <taxon>Spiralia</taxon>
        <taxon>Lophotrochozoa</taxon>
        <taxon>Mollusca</taxon>
        <taxon>Bivalvia</taxon>
        <taxon>Autobranchia</taxon>
        <taxon>Heteroconchia</taxon>
        <taxon>Palaeoheterodonta</taxon>
        <taxon>Unionida</taxon>
        <taxon>Unionoidea</taxon>
        <taxon>Unionidae</taxon>
        <taxon>Unioninae</taxon>
        <taxon>Sinanodonta</taxon>
    </lineage>
</organism>
<dbReference type="AlphaFoldDB" id="A0A1L1WJ73"/>
<evidence type="ECO:0000256" key="1">
    <source>
        <dbReference type="SAM" id="Phobius"/>
    </source>
</evidence>
<protein>
    <submittedName>
        <fullName evidence="2">ATP synthase F0 subunit 8</fullName>
    </submittedName>
</protein>
<keyword evidence="2" id="KW-0496">Mitochondrion</keyword>
<proteinExistence type="predicted"/>
<feature type="transmembrane region" description="Helical" evidence="1">
    <location>
        <begin position="12"/>
        <end position="32"/>
    </location>
</feature>
<reference evidence="2" key="1">
    <citation type="submission" date="2014-09" db="EMBL/GenBank/DDBJ databases">
        <title>Complete M-type mitochondrial genome of Chinese fresh water mussels Anodonta woodiana.</title>
        <authorList>
            <person name="Chen M.L."/>
            <person name="Wang G.L."/>
            <person name="Li J.L."/>
        </authorList>
    </citation>
    <scope>NUCLEOTIDE SEQUENCE</scope>
</reference>
<geneLocation type="mitochondrion" evidence="2"/>
<keyword evidence="1" id="KW-1133">Transmembrane helix</keyword>
<accession>A0A1L1WJ73</accession>
<gene>
    <name evidence="2" type="primary">ATP8</name>
</gene>